<dbReference type="EMBL" id="UINC01114775">
    <property type="protein sequence ID" value="SVC85324.1"/>
    <property type="molecule type" value="Genomic_DNA"/>
</dbReference>
<sequence>MIMKKFLIIINLIIFCNYSVTNAQEIAFNLGENFFYTQVIPKLAENGCIACHGVGYLRPKVTDYKDLLKRLAIGDSEINNALIYKIANVRSINPEIPNHPGGQRCKTVDSEPCKTIQKWWQIEFGDQRDVK</sequence>
<protein>
    <recommendedName>
        <fullName evidence="2">Cytochrome c domain-containing protein</fullName>
    </recommendedName>
</protein>
<evidence type="ECO:0008006" key="2">
    <source>
        <dbReference type="Google" id="ProtNLM"/>
    </source>
</evidence>
<dbReference type="AlphaFoldDB" id="A0A382QIG6"/>
<evidence type="ECO:0000313" key="1">
    <source>
        <dbReference type="EMBL" id="SVC85324.1"/>
    </source>
</evidence>
<accession>A0A382QIG6</accession>
<gene>
    <name evidence="1" type="ORF">METZ01_LOCUS338178</name>
</gene>
<reference evidence="1" key="1">
    <citation type="submission" date="2018-05" db="EMBL/GenBank/DDBJ databases">
        <authorList>
            <person name="Lanie J.A."/>
            <person name="Ng W.-L."/>
            <person name="Kazmierczak K.M."/>
            <person name="Andrzejewski T.M."/>
            <person name="Davidsen T.M."/>
            <person name="Wayne K.J."/>
            <person name="Tettelin H."/>
            <person name="Glass J.I."/>
            <person name="Rusch D."/>
            <person name="Podicherti R."/>
            <person name="Tsui H.-C.T."/>
            <person name="Winkler M.E."/>
        </authorList>
    </citation>
    <scope>NUCLEOTIDE SEQUENCE</scope>
</reference>
<name>A0A382QIG6_9ZZZZ</name>
<proteinExistence type="predicted"/>
<organism evidence="1">
    <name type="scientific">marine metagenome</name>
    <dbReference type="NCBI Taxonomy" id="408172"/>
    <lineage>
        <taxon>unclassified sequences</taxon>
        <taxon>metagenomes</taxon>
        <taxon>ecological metagenomes</taxon>
    </lineage>
</organism>